<evidence type="ECO:0000259" key="4">
    <source>
        <dbReference type="PROSITE" id="PS51832"/>
    </source>
</evidence>
<dbReference type="PANTHER" id="PTHR45228:SF1">
    <property type="entry name" value="CYCLIC DI-GMP PHOSPHODIESTERASE TM_0186"/>
    <property type="match status" value="1"/>
</dbReference>
<feature type="domain" description="HD-GYP" evidence="4">
    <location>
        <begin position="146"/>
        <end position="343"/>
    </location>
</feature>
<dbReference type="SUPFAM" id="SSF109604">
    <property type="entry name" value="HD-domain/PDEase-like"/>
    <property type="match status" value="1"/>
</dbReference>
<accession>A0A7Y0AZB6</accession>
<sequence length="371" mass="41218">MRVIAIDDSAAVLALLRHIVGQIDDCDVRTFLKPEEALDHVARETPDLVLVDYTMPVLNGVDVIRRIRSRPSTADVPIIMITSERENVIKIAAIEAGATEFLGKPFDAAELTLRVRNQLNLRRAQRALAERAQSLERDVEAGLKRIESQEKEIIWRLSKAIGCRDGETGSHLERVAAVAQLIAEELGLGEERSRIIYLASPLHDVGKIGVRDGVLLKPGTFTPEERLEMQRHTEYGAEILSGSQSELIRTAERIAASHHEKWDGTGYPKGLTGPVIPLEARIVAVADVFDALSSERPYKPAWPLEIARHEIVNGSGKHFDPACVEAFCNRWDQIRRLYLSDRLEGTSSPAAAGPDESSTEEQIQMRRYASN</sequence>
<dbReference type="InterPro" id="IPR052020">
    <property type="entry name" value="Cyclic_di-GMP/3'3'-cGAMP_PDE"/>
</dbReference>
<dbReference type="AlphaFoldDB" id="A0A7Y0AZB6"/>
<dbReference type="CDD" id="cd00077">
    <property type="entry name" value="HDc"/>
    <property type="match status" value="1"/>
</dbReference>
<dbReference type="CDD" id="cd17551">
    <property type="entry name" value="REC_RpfG-like"/>
    <property type="match status" value="1"/>
</dbReference>
<dbReference type="Gene3D" id="1.10.3210.10">
    <property type="entry name" value="Hypothetical protein af1432"/>
    <property type="match status" value="1"/>
</dbReference>
<dbReference type="RefSeq" id="WP_169594390.1">
    <property type="nucleotide sequence ID" value="NZ_JABBGK010000004.1"/>
</dbReference>
<dbReference type="PROSITE" id="PS51832">
    <property type="entry name" value="HD_GYP"/>
    <property type="match status" value="1"/>
</dbReference>
<evidence type="ECO:0000313" key="6">
    <source>
        <dbReference type="Proteomes" id="UP000541470"/>
    </source>
</evidence>
<dbReference type="PANTHER" id="PTHR45228">
    <property type="entry name" value="CYCLIC DI-GMP PHOSPHODIESTERASE TM_0186-RELATED"/>
    <property type="match status" value="1"/>
</dbReference>
<evidence type="ECO:0000256" key="1">
    <source>
        <dbReference type="PROSITE-ProRule" id="PRU00169"/>
    </source>
</evidence>
<dbReference type="GO" id="GO:0008081">
    <property type="term" value="F:phosphoric diester hydrolase activity"/>
    <property type="evidence" value="ECO:0007669"/>
    <property type="project" value="UniProtKB-ARBA"/>
</dbReference>
<protein>
    <submittedName>
        <fullName evidence="5">Response regulator</fullName>
    </submittedName>
</protein>
<evidence type="ECO:0000259" key="3">
    <source>
        <dbReference type="PROSITE" id="PS50110"/>
    </source>
</evidence>
<evidence type="ECO:0000313" key="5">
    <source>
        <dbReference type="EMBL" id="NML76115.1"/>
    </source>
</evidence>
<organism evidence="5 6">
    <name type="scientific">Rhizobium terricola</name>
    <dbReference type="NCBI Taxonomy" id="2728849"/>
    <lineage>
        <taxon>Bacteria</taxon>
        <taxon>Pseudomonadati</taxon>
        <taxon>Pseudomonadota</taxon>
        <taxon>Alphaproteobacteria</taxon>
        <taxon>Hyphomicrobiales</taxon>
        <taxon>Rhizobiaceae</taxon>
        <taxon>Rhizobium/Agrobacterium group</taxon>
        <taxon>Rhizobium</taxon>
    </lineage>
</organism>
<dbReference type="Gene3D" id="3.40.50.2300">
    <property type="match status" value="1"/>
</dbReference>
<dbReference type="SUPFAM" id="SSF52172">
    <property type="entry name" value="CheY-like"/>
    <property type="match status" value="1"/>
</dbReference>
<dbReference type="EMBL" id="JABBGK010000004">
    <property type="protein sequence ID" value="NML76115.1"/>
    <property type="molecule type" value="Genomic_DNA"/>
</dbReference>
<feature type="domain" description="Response regulatory" evidence="3">
    <location>
        <begin position="2"/>
        <end position="119"/>
    </location>
</feature>
<gene>
    <name evidence="5" type="ORF">HHL25_18430</name>
</gene>
<dbReference type="Proteomes" id="UP000541470">
    <property type="component" value="Unassembled WGS sequence"/>
</dbReference>
<dbReference type="InterPro" id="IPR011006">
    <property type="entry name" value="CheY-like_superfamily"/>
</dbReference>
<evidence type="ECO:0000256" key="2">
    <source>
        <dbReference type="SAM" id="MobiDB-lite"/>
    </source>
</evidence>
<dbReference type="Pfam" id="PF13487">
    <property type="entry name" value="HD_5"/>
    <property type="match status" value="1"/>
</dbReference>
<dbReference type="InterPro" id="IPR001789">
    <property type="entry name" value="Sig_transdc_resp-reg_receiver"/>
</dbReference>
<proteinExistence type="predicted"/>
<dbReference type="InterPro" id="IPR003607">
    <property type="entry name" value="HD/PDEase_dom"/>
</dbReference>
<dbReference type="GO" id="GO:0000160">
    <property type="term" value="P:phosphorelay signal transduction system"/>
    <property type="evidence" value="ECO:0007669"/>
    <property type="project" value="InterPro"/>
</dbReference>
<reference evidence="5 6" key="1">
    <citation type="submission" date="2020-04" db="EMBL/GenBank/DDBJ databases">
        <title>Rhizobium sp. S-51 isolated from soil.</title>
        <authorList>
            <person name="Dahal R.H."/>
        </authorList>
    </citation>
    <scope>NUCLEOTIDE SEQUENCE [LARGE SCALE GENOMIC DNA]</scope>
    <source>
        <strain evidence="5 6">S-51</strain>
    </source>
</reference>
<dbReference type="InterPro" id="IPR037522">
    <property type="entry name" value="HD_GYP_dom"/>
</dbReference>
<comment type="caution">
    <text evidence="5">The sequence shown here is derived from an EMBL/GenBank/DDBJ whole genome shotgun (WGS) entry which is preliminary data.</text>
</comment>
<feature type="region of interest" description="Disordered" evidence="2">
    <location>
        <begin position="345"/>
        <end position="371"/>
    </location>
</feature>
<keyword evidence="6" id="KW-1185">Reference proteome</keyword>
<dbReference type="SMART" id="SM00471">
    <property type="entry name" value="HDc"/>
    <property type="match status" value="1"/>
</dbReference>
<dbReference type="PROSITE" id="PS50110">
    <property type="entry name" value="RESPONSE_REGULATORY"/>
    <property type="match status" value="1"/>
</dbReference>
<name>A0A7Y0AZB6_9HYPH</name>
<keyword evidence="1" id="KW-0597">Phosphoprotein</keyword>
<dbReference type="Pfam" id="PF00072">
    <property type="entry name" value="Response_reg"/>
    <property type="match status" value="1"/>
</dbReference>
<feature type="modified residue" description="4-aspartylphosphate" evidence="1">
    <location>
        <position position="52"/>
    </location>
</feature>
<dbReference type="SMART" id="SM00448">
    <property type="entry name" value="REC"/>
    <property type="match status" value="1"/>
</dbReference>